<evidence type="ECO:0000313" key="4">
    <source>
        <dbReference type="Proteomes" id="UP001432322"/>
    </source>
</evidence>
<feature type="compositionally biased region" description="Basic and acidic residues" evidence="1">
    <location>
        <begin position="194"/>
        <end position="228"/>
    </location>
</feature>
<keyword evidence="4" id="KW-1185">Reference proteome</keyword>
<dbReference type="GO" id="GO:0005768">
    <property type="term" value="C:endosome"/>
    <property type="evidence" value="ECO:0007669"/>
    <property type="project" value="TreeGrafter"/>
</dbReference>
<feature type="compositionally biased region" description="Low complexity" evidence="1">
    <location>
        <begin position="355"/>
        <end position="365"/>
    </location>
</feature>
<evidence type="ECO:0000259" key="2">
    <source>
        <dbReference type="PROSITE" id="PS50942"/>
    </source>
</evidence>
<reference evidence="3" key="1">
    <citation type="submission" date="2023-10" db="EMBL/GenBank/DDBJ databases">
        <title>Genome assembly of Pristionchus species.</title>
        <authorList>
            <person name="Yoshida K."/>
            <person name="Sommer R.J."/>
        </authorList>
    </citation>
    <scope>NUCLEOTIDE SEQUENCE</scope>
    <source>
        <strain evidence="3">RS5133</strain>
    </source>
</reference>
<evidence type="ECO:0000313" key="3">
    <source>
        <dbReference type="EMBL" id="GMT36043.1"/>
    </source>
</evidence>
<organism evidence="3 4">
    <name type="scientific">Pristionchus fissidentatus</name>
    <dbReference type="NCBI Taxonomy" id="1538716"/>
    <lineage>
        <taxon>Eukaryota</taxon>
        <taxon>Metazoa</taxon>
        <taxon>Ecdysozoa</taxon>
        <taxon>Nematoda</taxon>
        <taxon>Chromadorea</taxon>
        <taxon>Rhabditida</taxon>
        <taxon>Rhabditina</taxon>
        <taxon>Diplogasteromorpha</taxon>
        <taxon>Diplogasteroidea</taxon>
        <taxon>Neodiplogasteridae</taxon>
        <taxon>Pristionchus</taxon>
    </lineage>
</organism>
<dbReference type="EMBL" id="BTSY01000007">
    <property type="protein sequence ID" value="GMT36043.1"/>
    <property type="molecule type" value="Genomic_DNA"/>
</dbReference>
<dbReference type="PROSITE" id="PS50942">
    <property type="entry name" value="ENTH"/>
    <property type="match status" value="1"/>
</dbReference>
<dbReference type="PANTHER" id="PTHR12276">
    <property type="entry name" value="EPSIN/ENT-RELATED"/>
    <property type="match status" value="1"/>
</dbReference>
<feature type="domain" description="ENTH" evidence="2">
    <location>
        <begin position="33"/>
        <end position="166"/>
    </location>
</feature>
<dbReference type="Gene3D" id="1.25.40.90">
    <property type="match status" value="1"/>
</dbReference>
<feature type="region of interest" description="Disordered" evidence="1">
    <location>
        <begin position="172"/>
        <end position="254"/>
    </location>
</feature>
<dbReference type="GO" id="GO:0030125">
    <property type="term" value="C:clathrin vesicle coat"/>
    <property type="evidence" value="ECO:0007669"/>
    <property type="project" value="TreeGrafter"/>
</dbReference>
<dbReference type="Proteomes" id="UP001432322">
    <property type="component" value="Unassembled WGS sequence"/>
</dbReference>
<dbReference type="GO" id="GO:0005543">
    <property type="term" value="F:phospholipid binding"/>
    <property type="evidence" value="ECO:0007669"/>
    <property type="project" value="TreeGrafter"/>
</dbReference>
<dbReference type="SUPFAM" id="SSF48464">
    <property type="entry name" value="ENTH/VHS domain"/>
    <property type="match status" value="1"/>
</dbReference>
<dbReference type="CDD" id="cd16989">
    <property type="entry name" value="ENTH_EpsinR"/>
    <property type="match status" value="1"/>
</dbReference>
<dbReference type="AlphaFoldDB" id="A0AAV5X0L9"/>
<dbReference type="Pfam" id="PF01417">
    <property type="entry name" value="ENTH"/>
    <property type="match status" value="1"/>
</dbReference>
<feature type="compositionally biased region" description="Basic and acidic residues" evidence="1">
    <location>
        <begin position="238"/>
        <end position="254"/>
    </location>
</feature>
<gene>
    <name evidence="3" type="ORF">PFISCL1PPCAC_27340</name>
</gene>
<dbReference type="GO" id="GO:0005886">
    <property type="term" value="C:plasma membrane"/>
    <property type="evidence" value="ECO:0007669"/>
    <property type="project" value="TreeGrafter"/>
</dbReference>
<feature type="compositionally biased region" description="Polar residues" evidence="1">
    <location>
        <begin position="270"/>
        <end position="286"/>
    </location>
</feature>
<feature type="region of interest" description="Disordered" evidence="1">
    <location>
        <begin position="314"/>
        <end position="365"/>
    </location>
</feature>
<feature type="region of interest" description="Disordered" evidence="1">
    <location>
        <begin position="269"/>
        <end position="292"/>
    </location>
</feature>
<feature type="compositionally biased region" description="Low complexity" evidence="1">
    <location>
        <begin position="320"/>
        <end position="332"/>
    </location>
</feature>
<name>A0AAV5X0L9_9BILA</name>
<dbReference type="GO" id="GO:0006897">
    <property type="term" value="P:endocytosis"/>
    <property type="evidence" value="ECO:0007669"/>
    <property type="project" value="TreeGrafter"/>
</dbReference>
<evidence type="ECO:0000256" key="1">
    <source>
        <dbReference type="SAM" id="MobiDB-lite"/>
    </source>
</evidence>
<protein>
    <recommendedName>
        <fullName evidence="2">ENTH domain-containing protein</fullName>
    </recommendedName>
</protein>
<dbReference type="SMART" id="SM00273">
    <property type="entry name" value="ENTH"/>
    <property type="match status" value="1"/>
</dbReference>
<dbReference type="GO" id="GO:0030276">
    <property type="term" value="F:clathrin binding"/>
    <property type="evidence" value="ECO:0007669"/>
    <property type="project" value="TreeGrafter"/>
</dbReference>
<dbReference type="PANTHER" id="PTHR12276:SF45">
    <property type="entry name" value="CLATHRIN INTERACTOR 1"/>
    <property type="match status" value="1"/>
</dbReference>
<dbReference type="InterPro" id="IPR008942">
    <property type="entry name" value="ENTH_VHS"/>
</dbReference>
<proteinExistence type="predicted"/>
<sequence>MSELLSGIGNLTKSLTSNISTYEIRKLSEKVQGMVMNYTEAEQLVRDATNEDPWGPTGPQLKEISHLTYQYDNFHQVMTILWKRMFEDNKYAWRRVYKSLMLLNHLLSHGSERVIASARDHQFQMRSLEHYKCTDEKGKDQGINIRHRVKLILELVGDEELLRAERKKAKNDDKSKFQGFSAEDMKMGRGGGYNKDREETYDKSSYDRYDRKPSFEEEEPERARDIAREVNSFSFPSTKRESNSPELGFRDEKSRRNVVDDDDFGDFASARTTTKNNGTSSVQTSHVPRISGPGIVDANKFVSAPPVQKDSFDLLGLDMSTSSPSIPSASSLPRPPSGGPSPNGSTNLVDDLFGAPTTNTNNTPANDLFADWSSAPSAPAASASSGFADFSAFSSAPAAPAAVAAPLVAADPFSFQSAPTPVAPMNGNDDIFGLSSLSSPLSTAPIASQPLKPSLGFDFGGPIMAAPTAAPITMTPVSATTPSKVGSTWSDLGLINLDNLGSKGTPTKSNVPMNQMANKTNQNTNLPW</sequence>
<dbReference type="FunFam" id="1.25.40.90:FF:000006">
    <property type="entry name" value="Clathrin interactor 1"/>
    <property type="match status" value="1"/>
</dbReference>
<dbReference type="InterPro" id="IPR013809">
    <property type="entry name" value="ENTH"/>
</dbReference>
<feature type="region of interest" description="Disordered" evidence="1">
    <location>
        <begin position="504"/>
        <end position="528"/>
    </location>
</feature>
<accession>A0AAV5X0L9</accession>
<comment type="caution">
    <text evidence="3">The sequence shown here is derived from an EMBL/GenBank/DDBJ whole genome shotgun (WGS) entry which is preliminary data.</text>
</comment>